<dbReference type="Pfam" id="PF08670">
    <property type="entry name" value="MEKHLA"/>
    <property type="match status" value="1"/>
</dbReference>
<accession>A0A9X1NL65</accession>
<gene>
    <name evidence="2" type="ORF">LR394_29880</name>
</gene>
<reference evidence="2" key="1">
    <citation type="submission" date="2021-11" db="EMBL/GenBank/DDBJ databases">
        <title>Streptomyces corallinus and Kineosporia corallina sp. nov., two new coral-derived marine actinobacteria.</title>
        <authorList>
            <person name="Buangrab K."/>
            <person name="Sutthacheep M."/>
            <person name="Yeemin T."/>
            <person name="Harunari E."/>
            <person name="Igarashi Y."/>
            <person name="Sripreechasak P."/>
            <person name="Kanchanasin P."/>
            <person name="Tanasupawat S."/>
            <person name="Phongsopitanun W."/>
        </authorList>
    </citation>
    <scope>NUCLEOTIDE SEQUENCE</scope>
    <source>
        <strain evidence="2">JCM 31032</strain>
    </source>
</reference>
<evidence type="ECO:0000313" key="2">
    <source>
        <dbReference type="EMBL" id="MCD5315123.1"/>
    </source>
</evidence>
<name>A0A9X1NL65_9ACTN</name>
<comment type="caution">
    <text evidence="2">The sequence shown here is derived from an EMBL/GenBank/DDBJ whole genome shotgun (WGS) entry which is preliminary data.</text>
</comment>
<evidence type="ECO:0000259" key="1">
    <source>
        <dbReference type="Pfam" id="PF08670"/>
    </source>
</evidence>
<dbReference type="Proteomes" id="UP001138997">
    <property type="component" value="Unassembled WGS sequence"/>
</dbReference>
<protein>
    <submittedName>
        <fullName evidence="2">MEKHLA domain-containing protein</fullName>
    </submittedName>
</protein>
<dbReference type="Gene3D" id="3.30.450.20">
    <property type="entry name" value="PAS domain"/>
    <property type="match status" value="1"/>
</dbReference>
<organism evidence="2 3">
    <name type="scientific">Kineosporia babensis</name>
    <dbReference type="NCBI Taxonomy" id="499548"/>
    <lineage>
        <taxon>Bacteria</taxon>
        <taxon>Bacillati</taxon>
        <taxon>Actinomycetota</taxon>
        <taxon>Actinomycetes</taxon>
        <taxon>Kineosporiales</taxon>
        <taxon>Kineosporiaceae</taxon>
        <taxon>Kineosporia</taxon>
    </lineage>
</organism>
<proteinExistence type="predicted"/>
<dbReference type="AlphaFoldDB" id="A0A9X1NL65"/>
<sequence>MHEMDTRSPQFAELMARSYHELVGEPLVPDGPAGRPPGSDGPTVADRLYRAPFGLLAHDTSPDPVFRYANLAVQKLFEYGWDEFVGLPSRLSAGEEDREARRVLLENVRRHGFTNDYRGPRVARSGRRFWIDNVTVWNLIDDDGTRVGQAALIRRWEDF</sequence>
<dbReference type="RefSeq" id="WP_231448039.1">
    <property type="nucleotide sequence ID" value="NZ_JAJOMB010000020.1"/>
</dbReference>
<dbReference type="EMBL" id="JAJOMB010000020">
    <property type="protein sequence ID" value="MCD5315123.1"/>
    <property type="molecule type" value="Genomic_DNA"/>
</dbReference>
<keyword evidence="3" id="KW-1185">Reference proteome</keyword>
<dbReference type="CDD" id="cd00130">
    <property type="entry name" value="PAS"/>
    <property type="match status" value="1"/>
</dbReference>
<dbReference type="SUPFAM" id="SSF55785">
    <property type="entry name" value="PYP-like sensor domain (PAS domain)"/>
    <property type="match status" value="1"/>
</dbReference>
<evidence type="ECO:0000313" key="3">
    <source>
        <dbReference type="Proteomes" id="UP001138997"/>
    </source>
</evidence>
<feature type="domain" description="MEKHLA" evidence="1">
    <location>
        <begin position="10"/>
        <end position="157"/>
    </location>
</feature>
<dbReference type="InterPro" id="IPR000014">
    <property type="entry name" value="PAS"/>
</dbReference>
<dbReference type="InterPro" id="IPR035965">
    <property type="entry name" value="PAS-like_dom_sf"/>
</dbReference>
<dbReference type="InterPro" id="IPR013978">
    <property type="entry name" value="MEKHLA"/>
</dbReference>